<accession>A0A4Z1SMQ6</accession>
<reference evidence="2 3" key="1">
    <citation type="submission" date="2019-05" db="EMBL/GenBank/DDBJ databases">
        <title>The compact genome of Giardia muris reveals important steps in the evolution of intestinal protozoan parasites.</title>
        <authorList>
            <person name="Xu F."/>
            <person name="Jimenez-Gonzalez A."/>
            <person name="Einarsson E."/>
            <person name="Astvaldsson A."/>
            <person name="Peirasmaki D."/>
            <person name="Eckmann L."/>
            <person name="Andersson J.O."/>
            <person name="Svard S.G."/>
            <person name="Jerlstrom-Hultqvist J."/>
        </authorList>
    </citation>
    <scope>NUCLEOTIDE SEQUENCE [LARGE SCALE GENOMIC DNA]</scope>
    <source>
        <strain evidence="2 3">Roberts-Thomson</strain>
    </source>
</reference>
<feature type="region of interest" description="Disordered" evidence="1">
    <location>
        <begin position="271"/>
        <end position="290"/>
    </location>
</feature>
<protein>
    <submittedName>
        <fullName evidence="2">Ankyrin repeat protein 1</fullName>
    </submittedName>
</protein>
<name>A0A4Z1SMQ6_GIAMU</name>
<dbReference type="Gene3D" id="1.25.40.20">
    <property type="entry name" value="Ankyrin repeat-containing domain"/>
    <property type="match status" value="1"/>
</dbReference>
<gene>
    <name evidence="2" type="ORF">GMRT_15103</name>
</gene>
<proteinExistence type="predicted"/>
<keyword evidence="3" id="KW-1185">Reference proteome</keyword>
<comment type="caution">
    <text evidence="2">The sequence shown here is derived from an EMBL/GenBank/DDBJ whole genome shotgun (WGS) entry which is preliminary data.</text>
</comment>
<dbReference type="Pfam" id="PF12796">
    <property type="entry name" value="Ank_2"/>
    <property type="match status" value="2"/>
</dbReference>
<dbReference type="SUPFAM" id="SSF48403">
    <property type="entry name" value="Ankyrin repeat"/>
    <property type="match status" value="1"/>
</dbReference>
<dbReference type="VEuPathDB" id="GiardiaDB:GMRT_15103"/>
<organism evidence="2 3">
    <name type="scientific">Giardia muris</name>
    <dbReference type="NCBI Taxonomy" id="5742"/>
    <lineage>
        <taxon>Eukaryota</taxon>
        <taxon>Metamonada</taxon>
        <taxon>Diplomonadida</taxon>
        <taxon>Hexamitidae</taxon>
        <taxon>Giardiinae</taxon>
        <taxon>Giardia</taxon>
    </lineage>
</organism>
<dbReference type="Proteomes" id="UP000315496">
    <property type="component" value="Chromosome 4"/>
</dbReference>
<dbReference type="InterPro" id="IPR002110">
    <property type="entry name" value="Ankyrin_rpt"/>
</dbReference>
<evidence type="ECO:0000313" key="3">
    <source>
        <dbReference type="Proteomes" id="UP000315496"/>
    </source>
</evidence>
<evidence type="ECO:0000256" key="1">
    <source>
        <dbReference type="SAM" id="MobiDB-lite"/>
    </source>
</evidence>
<dbReference type="PANTHER" id="PTHR24184:SF11">
    <property type="entry name" value="ANKYRIN REPEAT AND SOCS BOX CONTAINING 3"/>
    <property type="match status" value="1"/>
</dbReference>
<dbReference type="EMBL" id="VDLU01000004">
    <property type="protein sequence ID" value="TNJ26976.1"/>
    <property type="molecule type" value="Genomic_DNA"/>
</dbReference>
<feature type="compositionally biased region" description="Pro residues" evidence="1">
    <location>
        <begin position="279"/>
        <end position="290"/>
    </location>
</feature>
<dbReference type="AlphaFoldDB" id="A0A4Z1SMQ6"/>
<dbReference type="OrthoDB" id="20872at2759"/>
<dbReference type="SMART" id="SM00248">
    <property type="entry name" value="ANK"/>
    <property type="match status" value="4"/>
</dbReference>
<evidence type="ECO:0000313" key="2">
    <source>
        <dbReference type="EMBL" id="TNJ26976.1"/>
    </source>
</evidence>
<dbReference type="InterPro" id="IPR036770">
    <property type="entry name" value="Ankyrin_rpt-contain_sf"/>
</dbReference>
<sequence>MDNENDWFAAINSGDLARTRQLAASMAGTRDAEGLTGLICAVKAGHMHIVSLLLPSEGKLLDRRGFSALCIAAEINSAAAARLLVKDLAAYRTPEGRDALMIAAMKGSLNVCEVLVPHFRLERDVSGRTAIDYAIISGSLQVVCLFYRTAEYLRPSTWDSVRLAEAYGHDHIAGYLRLRVSEDDDHSTGSVVSYTDGTRDVSDGAVLSISISPSFSNEVSQSRMEFLTDSSESSNFSSVYAVSTATAALRSSHPSPSLSFALPALSVEERSRCSGDWKPPVPPRDGPPSP</sequence>
<dbReference type="PANTHER" id="PTHR24184">
    <property type="entry name" value="SI:CH211-189E2.2"/>
    <property type="match status" value="1"/>
</dbReference>